<accession>A0A6D2IHL8</accession>
<proteinExistence type="predicted"/>
<dbReference type="AlphaFoldDB" id="A0A6D2IHL8"/>
<comment type="caution">
    <text evidence="1">The sequence shown here is derived from an EMBL/GenBank/DDBJ whole genome shotgun (WGS) entry which is preliminary data.</text>
</comment>
<name>A0A6D2IHL8_9BRAS</name>
<keyword evidence="2" id="KW-1185">Reference proteome</keyword>
<evidence type="ECO:0008006" key="3">
    <source>
        <dbReference type="Google" id="ProtNLM"/>
    </source>
</evidence>
<evidence type="ECO:0000313" key="1">
    <source>
        <dbReference type="EMBL" id="CAA7027559.1"/>
    </source>
</evidence>
<reference evidence="1" key="1">
    <citation type="submission" date="2020-01" db="EMBL/GenBank/DDBJ databases">
        <authorList>
            <person name="Mishra B."/>
        </authorList>
    </citation>
    <scope>NUCLEOTIDE SEQUENCE [LARGE SCALE GENOMIC DNA]</scope>
</reference>
<dbReference type="EMBL" id="CACVBM020001058">
    <property type="protein sequence ID" value="CAA7027559.1"/>
    <property type="molecule type" value="Genomic_DNA"/>
</dbReference>
<organism evidence="1 2">
    <name type="scientific">Microthlaspi erraticum</name>
    <dbReference type="NCBI Taxonomy" id="1685480"/>
    <lineage>
        <taxon>Eukaryota</taxon>
        <taxon>Viridiplantae</taxon>
        <taxon>Streptophyta</taxon>
        <taxon>Embryophyta</taxon>
        <taxon>Tracheophyta</taxon>
        <taxon>Spermatophyta</taxon>
        <taxon>Magnoliopsida</taxon>
        <taxon>eudicotyledons</taxon>
        <taxon>Gunneridae</taxon>
        <taxon>Pentapetalae</taxon>
        <taxon>rosids</taxon>
        <taxon>malvids</taxon>
        <taxon>Brassicales</taxon>
        <taxon>Brassicaceae</taxon>
        <taxon>Coluteocarpeae</taxon>
        <taxon>Microthlaspi</taxon>
    </lineage>
</organism>
<sequence length="323" mass="36923">MSGYNQDQVRDMIVAYYSNLLGSEFLILCPSLWKILEGFILTGARNPWDISLRQTYYKNKTFGNLGVPQRIVEICLLRSLARPFLYCEVGYGSSSSFWLDNWTDMGPLIDLSGASGPRSTGLHINAVVSDAIRDGDWWLSSSGSWNPIISLIHSCLPEVEGILSSESEDSFWWKIGNNPPSPSFSTSLTWEFLFLPGNVVMWTHEESRQHMFFDCQFSKEVWFFFTWAANLTCPTLFDDVVVWIINASLNPNVKSIIKLLFQATIYLLWKDRNSRLHSSISRLSGSVREEIKSVTRRKIDPMSRAQRNLPSTVSLLTIWFSVF</sequence>
<dbReference type="OrthoDB" id="1112506at2759"/>
<gene>
    <name evidence="1" type="ORF">MERR_LOCUS14794</name>
</gene>
<protein>
    <recommendedName>
        <fullName evidence="3">Reverse transcriptase zinc-binding domain-containing protein</fullName>
    </recommendedName>
</protein>
<evidence type="ECO:0000313" key="2">
    <source>
        <dbReference type="Proteomes" id="UP000467841"/>
    </source>
</evidence>
<dbReference type="Proteomes" id="UP000467841">
    <property type="component" value="Unassembled WGS sequence"/>
</dbReference>